<organism evidence="2 3">
    <name type="scientific">Boletus reticuloceps</name>
    <dbReference type="NCBI Taxonomy" id="495285"/>
    <lineage>
        <taxon>Eukaryota</taxon>
        <taxon>Fungi</taxon>
        <taxon>Dikarya</taxon>
        <taxon>Basidiomycota</taxon>
        <taxon>Agaricomycotina</taxon>
        <taxon>Agaricomycetes</taxon>
        <taxon>Agaricomycetidae</taxon>
        <taxon>Boletales</taxon>
        <taxon>Boletineae</taxon>
        <taxon>Boletaceae</taxon>
        <taxon>Boletoideae</taxon>
        <taxon>Boletus</taxon>
    </lineage>
</organism>
<keyword evidence="3" id="KW-1185">Reference proteome</keyword>
<keyword evidence="1" id="KW-0812">Transmembrane</keyword>
<feature type="transmembrane region" description="Helical" evidence="1">
    <location>
        <begin position="233"/>
        <end position="256"/>
    </location>
</feature>
<comment type="caution">
    <text evidence="2">The sequence shown here is derived from an EMBL/GenBank/DDBJ whole genome shotgun (WGS) entry which is preliminary data.</text>
</comment>
<feature type="transmembrane region" description="Helical" evidence="1">
    <location>
        <begin position="46"/>
        <end position="64"/>
    </location>
</feature>
<feature type="transmembrane region" description="Helical" evidence="1">
    <location>
        <begin position="159"/>
        <end position="183"/>
    </location>
</feature>
<dbReference type="Proteomes" id="UP000683000">
    <property type="component" value="Unassembled WGS sequence"/>
</dbReference>
<evidence type="ECO:0000256" key="1">
    <source>
        <dbReference type="SAM" id="Phobius"/>
    </source>
</evidence>
<gene>
    <name evidence="2" type="ORF">JVT61DRAFT_6533</name>
</gene>
<name>A0A8I3A8E6_9AGAM</name>
<protein>
    <submittedName>
        <fullName evidence="2">Uncharacterized protein</fullName>
    </submittedName>
</protein>
<sequence length="285" mass="30855">MQLSNDLAALIGFACEAVLWGINVTLFFVSLAILRHRPLSDNINNPVIYLNCVIFLCCTTHFALEFNHFYTILNDTGVAGFANETSSLVGADFFISFTDLLGDFVLIYRCWMIWGKNYYIIVLPFLTSIGGFACIIATLDILLATNPNSPTPPPALVPLGLAAYTLPLCTNVMVTSLIVYRIWYTSRTIPDSPQIGQGATRHAMMLIIESGALYLLFQLVFVVLVAISNAAEAIVAVMAVQIYGIAPTLIIIRVGLGISSENTSQTVASTASSGLPAVHKTPVNQ</sequence>
<evidence type="ECO:0000313" key="3">
    <source>
        <dbReference type="Proteomes" id="UP000683000"/>
    </source>
</evidence>
<dbReference type="EMBL" id="JAGFBS010000022">
    <property type="protein sequence ID" value="KAG6373385.1"/>
    <property type="molecule type" value="Genomic_DNA"/>
</dbReference>
<proteinExistence type="predicted"/>
<reference evidence="2" key="1">
    <citation type="submission" date="2021-03" db="EMBL/GenBank/DDBJ databases">
        <title>Evolutionary innovations through gain and loss of genes in the ectomycorrhizal Boletales.</title>
        <authorList>
            <person name="Wu G."/>
            <person name="Miyauchi S."/>
            <person name="Morin E."/>
            <person name="Yang Z.-L."/>
            <person name="Xu J."/>
            <person name="Martin F.M."/>
        </authorList>
    </citation>
    <scope>NUCLEOTIDE SEQUENCE</scope>
    <source>
        <strain evidence="2">BR01</strain>
    </source>
</reference>
<dbReference type="OrthoDB" id="3341077at2759"/>
<feature type="transmembrane region" description="Helical" evidence="1">
    <location>
        <begin position="118"/>
        <end position="139"/>
    </location>
</feature>
<dbReference type="AlphaFoldDB" id="A0A8I3A8E6"/>
<accession>A0A8I3A8E6</accession>
<keyword evidence="1" id="KW-1133">Transmembrane helix</keyword>
<feature type="transmembrane region" description="Helical" evidence="1">
    <location>
        <begin position="93"/>
        <end position="111"/>
    </location>
</feature>
<evidence type="ECO:0000313" key="2">
    <source>
        <dbReference type="EMBL" id="KAG6373385.1"/>
    </source>
</evidence>
<feature type="transmembrane region" description="Helical" evidence="1">
    <location>
        <begin position="204"/>
        <end position="227"/>
    </location>
</feature>
<keyword evidence="1" id="KW-0472">Membrane</keyword>
<feature type="transmembrane region" description="Helical" evidence="1">
    <location>
        <begin position="6"/>
        <end position="34"/>
    </location>
</feature>